<organism evidence="1 2">
    <name type="scientific">Rhodothalassium salexigens DSM 2132</name>
    <dbReference type="NCBI Taxonomy" id="1188247"/>
    <lineage>
        <taxon>Bacteria</taxon>
        <taxon>Pseudomonadati</taxon>
        <taxon>Pseudomonadota</taxon>
        <taxon>Alphaproteobacteria</taxon>
        <taxon>Rhodothalassiales</taxon>
        <taxon>Rhodothalassiaceae</taxon>
        <taxon>Rhodothalassium</taxon>
    </lineage>
</organism>
<dbReference type="EMBL" id="SLXO01000010">
    <property type="protein sequence ID" value="TCP32013.1"/>
    <property type="molecule type" value="Genomic_DNA"/>
</dbReference>
<dbReference type="FunCoup" id="A0A4R2PAC7">
    <property type="interactions" value="107"/>
</dbReference>
<name>A0A4R2PAC7_RHOSA</name>
<keyword evidence="2" id="KW-1185">Reference proteome</keyword>
<dbReference type="RefSeq" id="WP_132709231.1">
    <property type="nucleotide sequence ID" value="NZ_JACIGF010000010.1"/>
</dbReference>
<accession>A0A4R2PAC7</accession>
<protein>
    <submittedName>
        <fullName evidence="1">Molybdopterin synthase subunit MoaD</fullName>
    </submittedName>
</protein>
<proteinExistence type="predicted"/>
<reference evidence="1 2" key="1">
    <citation type="submission" date="2019-03" db="EMBL/GenBank/DDBJ databases">
        <title>Genomic Encyclopedia of Type Strains, Phase IV (KMG-IV): sequencing the most valuable type-strain genomes for metagenomic binning, comparative biology and taxonomic classification.</title>
        <authorList>
            <person name="Goeker M."/>
        </authorList>
    </citation>
    <scope>NUCLEOTIDE SEQUENCE [LARGE SCALE GENOMIC DNA]</scope>
    <source>
        <strain evidence="1 2">DSM 2132</strain>
    </source>
</reference>
<dbReference type="Pfam" id="PF02597">
    <property type="entry name" value="ThiS"/>
    <property type="match status" value="1"/>
</dbReference>
<evidence type="ECO:0000313" key="1">
    <source>
        <dbReference type="EMBL" id="TCP32013.1"/>
    </source>
</evidence>
<dbReference type="InterPro" id="IPR003749">
    <property type="entry name" value="ThiS/MoaD-like"/>
</dbReference>
<dbReference type="AlphaFoldDB" id="A0A4R2PAC7"/>
<dbReference type="Proteomes" id="UP000295399">
    <property type="component" value="Unassembled WGS sequence"/>
</dbReference>
<dbReference type="InParanoid" id="A0A4R2PAC7"/>
<comment type="caution">
    <text evidence="1">The sequence shown here is derived from an EMBL/GenBank/DDBJ whole genome shotgun (WGS) entry which is preliminary data.</text>
</comment>
<dbReference type="CDD" id="cd00754">
    <property type="entry name" value="Ubl_MoaD"/>
    <property type="match status" value="1"/>
</dbReference>
<dbReference type="Gene3D" id="3.10.20.30">
    <property type="match status" value="1"/>
</dbReference>
<dbReference type="NCBIfam" id="TIGR01682">
    <property type="entry name" value="moaD"/>
    <property type="match status" value="1"/>
</dbReference>
<dbReference type="InterPro" id="IPR012675">
    <property type="entry name" value="Beta-grasp_dom_sf"/>
</dbReference>
<dbReference type="OrthoDB" id="9800712at2"/>
<sequence>MKLLYFAWVRERLGVAEEEVAPPAAVVDVASLLHWLAGRGGAYAAVLGERERLCVAVNQVHARDPATPVGADDEVALFPPVTGG</sequence>
<gene>
    <name evidence="1" type="ORF">EV659_11093</name>
</gene>
<dbReference type="InterPro" id="IPR016155">
    <property type="entry name" value="Mopterin_synth/thiamin_S_b"/>
</dbReference>
<evidence type="ECO:0000313" key="2">
    <source>
        <dbReference type="Proteomes" id="UP000295399"/>
    </source>
</evidence>
<dbReference type="SUPFAM" id="SSF54285">
    <property type="entry name" value="MoaD/ThiS"/>
    <property type="match status" value="1"/>
</dbReference>